<name>A0A151A9P3_9EURY</name>
<reference evidence="1 2" key="1">
    <citation type="submission" date="2016-02" db="EMBL/GenBank/DDBJ databases">
        <title>Genome sequence of Halalkalicoccus paucihalophilus DSM 24557.</title>
        <authorList>
            <person name="Poehlein A."/>
            <person name="Daniel R."/>
        </authorList>
    </citation>
    <scope>NUCLEOTIDE SEQUENCE [LARGE SCALE GENOMIC DNA]</scope>
    <source>
        <strain evidence="1 2">DSM 24557</strain>
    </source>
</reference>
<sequence length="34" mass="3938">MYGSFLINIAVGIHRLLAYENLYLLVVPDQKDEE</sequence>
<gene>
    <name evidence="1" type="ORF">HAPAU_36830</name>
</gene>
<dbReference type="AlphaFoldDB" id="A0A151A9P3"/>
<keyword evidence="2" id="KW-1185">Reference proteome</keyword>
<dbReference type="EMBL" id="LTAZ01000015">
    <property type="protein sequence ID" value="KYH24212.1"/>
    <property type="molecule type" value="Genomic_DNA"/>
</dbReference>
<evidence type="ECO:0000313" key="2">
    <source>
        <dbReference type="Proteomes" id="UP000075321"/>
    </source>
</evidence>
<evidence type="ECO:0000313" key="1">
    <source>
        <dbReference type="EMBL" id="KYH24212.1"/>
    </source>
</evidence>
<accession>A0A151A9P3</accession>
<proteinExistence type="predicted"/>
<dbReference type="PATRIC" id="fig|1008153.3.peg.3909"/>
<dbReference type="Proteomes" id="UP000075321">
    <property type="component" value="Unassembled WGS sequence"/>
</dbReference>
<organism evidence="1 2">
    <name type="scientific">Halalkalicoccus paucihalophilus</name>
    <dbReference type="NCBI Taxonomy" id="1008153"/>
    <lineage>
        <taxon>Archaea</taxon>
        <taxon>Methanobacteriati</taxon>
        <taxon>Methanobacteriota</taxon>
        <taxon>Stenosarchaea group</taxon>
        <taxon>Halobacteria</taxon>
        <taxon>Halobacteriales</taxon>
        <taxon>Halococcaceae</taxon>
        <taxon>Halalkalicoccus</taxon>
    </lineage>
</organism>
<protein>
    <submittedName>
        <fullName evidence="1">Uncharacterized protein</fullName>
    </submittedName>
</protein>
<comment type="caution">
    <text evidence="1">The sequence shown here is derived from an EMBL/GenBank/DDBJ whole genome shotgun (WGS) entry which is preliminary data.</text>
</comment>